<accession>A0A9J6BU29</accession>
<name>A0A9J6BU29_POLVA</name>
<organism evidence="3 4">
    <name type="scientific">Polypedilum vanderplanki</name>
    <name type="common">Sleeping chironomid midge</name>
    <dbReference type="NCBI Taxonomy" id="319348"/>
    <lineage>
        <taxon>Eukaryota</taxon>
        <taxon>Metazoa</taxon>
        <taxon>Ecdysozoa</taxon>
        <taxon>Arthropoda</taxon>
        <taxon>Hexapoda</taxon>
        <taxon>Insecta</taxon>
        <taxon>Pterygota</taxon>
        <taxon>Neoptera</taxon>
        <taxon>Endopterygota</taxon>
        <taxon>Diptera</taxon>
        <taxon>Nematocera</taxon>
        <taxon>Chironomoidea</taxon>
        <taxon>Chironomidae</taxon>
        <taxon>Chironominae</taxon>
        <taxon>Polypedilum</taxon>
        <taxon>Polypedilum</taxon>
    </lineage>
</organism>
<comment type="caution">
    <text evidence="3">The sequence shown here is derived from an EMBL/GenBank/DDBJ whole genome shotgun (WGS) entry which is preliminary data.</text>
</comment>
<feature type="transmembrane region" description="Helical" evidence="2">
    <location>
        <begin position="6"/>
        <end position="32"/>
    </location>
</feature>
<dbReference type="EMBL" id="JADBJN010000003">
    <property type="protein sequence ID" value="KAG5673396.1"/>
    <property type="molecule type" value="Genomic_DNA"/>
</dbReference>
<feature type="compositionally biased region" description="Polar residues" evidence="1">
    <location>
        <begin position="114"/>
        <end position="139"/>
    </location>
</feature>
<keyword evidence="2" id="KW-0472">Membrane</keyword>
<evidence type="ECO:0000256" key="1">
    <source>
        <dbReference type="SAM" id="MobiDB-lite"/>
    </source>
</evidence>
<reference evidence="3" key="1">
    <citation type="submission" date="2021-03" db="EMBL/GenBank/DDBJ databases">
        <title>Chromosome level genome of the anhydrobiotic midge Polypedilum vanderplanki.</title>
        <authorList>
            <person name="Yoshida Y."/>
            <person name="Kikawada T."/>
            <person name="Gusev O."/>
        </authorList>
    </citation>
    <scope>NUCLEOTIDE SEQUENCE</scope>
    <source>
        <strain evidence="3">NIAS01</strain>
        <tissue evidence="3">Whole body or cell culture</tissue>
    </source>
</reference>
<protein>
    <submittedName>
        <fullName evidence="3">Uncharacterized protein</fullName>
    </submittedName>
</protein>
<evidence type="ECO:0000313" key="4">
    <source>
        <dbReference type="Proteomes" id="UP001107558"/>
    </source>
</evidence>
<evidence type="ECO:0000256" key="2">
    <source>
        <dbReference type="SAM" id="Phobius"/>
    </source>
</evidence>
<dbReference type="Proteomes" id="UP001107558">
    <property type="component" value="Chromosome 3"/>
</dbReference>
<dbReference type="AlphaFoldDB" id="A0A9J6BU29"/>
<keyword evidence="2" id="KW-0812">Transmembrane</keyword>
<evidence type="ECO:0000313" key="3">
    <source>
        <dbReference type="EMBL" id="KAG5673396.1"/>
    </source>
</evidence>
<proteinExistence type="predicted"/>
<keyword evidence="4" id="KW-1185">Reference proteome</keyword>
<feature type="region of interest" description="Disordered" evidence="1">
    <location>
        <begin position="110"/>
        <end position="163"/>
    </location>
</feature>
<sequence length="163" mass="18341">MEDEFFVIAMIMVGVFIALSCCMFGIFGCIAYHRRSNRTLYSTPVVITDQSFTPHNQSQRPQYPINLQTNVQQPSSLPSYVSQQPPLITHHNHQLVPSTESSVQIPMPMPVPYDSSNNESSQNNLIYPTSTVNTTMPLPSNSNNNNSDDDAPPSYYKIDKLRN</sequence>
<keyword evidence="2" id="KW-1133">Transmembrane helix</keyword>
<gene>
    <name evidence="3" type="ORF">PVAND_003451</name>
</gene>